<dbReference type="EMBL" id="CM047909">
    <property type="protein sequence ID" value="KAJ0079189.1"/>
    <property type="molecule type" value="Genomic_DNA"/>
</dbReference>
<dbReference type="Proteomes" id="UP001164250">
    <property type="component" value="Chromosome 13"/>
</dbReference>
<accession>A0ACC0ZVF3</accession>
<evidence type="ECO:0000313" key="2">
    <source>
        <dbReference type="Proteomes" id="UP001164250"/>
    </source>
</evidence>
<comment type="caution">
    <text evidence="1">The sequence shown here is derived from an EMBL/GenBank/DDBJ whole genome shotgun (WGS) entry which is preliminary data.</text>
</comment>
<sequence>MESVNQLDSVTTTGPYPFQKDDDPINEDDSGVLPKLLGSKSNQAKISIINDISGIANAGRWREVLIQLLRRDFSIDKCPEKLIGLKAVGTLHSTKLFFVS</sequence>
<proteinExistence type="predicted"/>
<protein>
    <submittedName>
        <fullName evidence="1">Uncharacterized protein</fullName>
    </submittedName>
</protein>
<keyword evidence="2" id="KW-1185">Reference proteome</keyword>
<evidence type="ECO:0000313" key="1">
    <source>
        <dbReference type="EMBL" id="KAJ0079189.1"/>
    </source>
</evidence>
<name>A0ACC0ZVF3_9ROSI</name>
<organism evidence="1 2">
    <name type="scientific">Pistacia atlantica</name>
    <dbReference type="NCBI Taxonomy" id="434234"/>
    <lineage>
        <taxon>Eukaryota</taxon>
        <taxon>Viridiplantae</taxon>
        <taxon>Streptophyta</taxon>
        <taxon>Embryophyta</taxon>
        <taxon>Tracheophyta</taxon>
        <taxon>Spermatophyta</taxon>
        <taxon>Magnoliopsida</taxon>
        <taxon>eudicotyledons</taxon>
        <taxon>Gunneridae</taxon>
        <taxon>Pentapetalae</taxon>
        <taxon>rosids</taxon>
        <taxon>malvids</taxon>
        <taxon>Sapindales</taxon>
        <taxon>Anacardiaceae</taxon>
        <taxon>Pistacia</taxon>
    </lineage>
</organism>
<reference evidence="2" key="1">
    <citation type="journal article" date="2023" name="G3 (Bethesda)">
        <title>Genome assembly and association tests identify interacting loci associated with vigor, precocity, and sex in interspecific pistachio rootstocks.</title>
        <authorList>
            <person name="Palmer W."/>
            <person name="Jacygrad E."/>
            <person name="Sagayaradj S."/>
            <person name="Cavanaugh K."/>
            <person name="Han R."/>
            <person name="Bertier L."/>
            <person name="Beede B."/>
            <person name="Kafkas S."/>
            <person name="Golino D."/>
            <person name="Preece J."/>
            <person name="Michelmore R."/>
        </authorList>
    </citation>
    <scope>NUCLEOTIDE SEQUENCE [LARGE SCALE GENOMIC DNA]</scope>
</reference>
<gene>
    <name evidence="1" type="ORF">Patl1_24200</name>
</gene>